<feature type="region of interest" description="Disordered" evidence="2">
    <location>
        <begin position="125"/>
        <end position="148"/>
    </location>
</feature>
<evidence type="ECO:0000259" key="3">
    <source>
        <dbReference type="Pfam" id="PF10551"/>
    </source>
</evidence>
<comment type="caution">
    <text evidence="4">The sequence shown here is derived from an EMBL/GenBank/DDBJ whole genome shotgun (WGS) entry which is preliminary data.</text>
</comment>
<dbReference type="GO" id="GO:0006355">
    <property type="term" value="P:regulation of DNA-templated transcription"/>
    <property type="evidence" value="ECO:0007669"/>
    <property type="project" value="UniProtKB-UniRule"/>
</dbReference>
<keyword evidence="5" id="KW-1185">Reference proteome</keyword>
<comment type="function">
    <text evidence="1">Putative transcription activator involved in regulating light control of development.</text>
</comment>
<gene>
    <name evidence="4" type="ORF">CEURO_LOCUS21433</name>
</gene>
<name>A0A9P1EM65_CUSEU</name>
<feature type="compositionally biased region" description="Basic and acidic residues" evidence="2">
    <location>
        <begin position="138"/>
        <end position="148"/>
    </location>
</feature>
<organism evidence="4 5">
    <name type="scientific">Cuscuta europaea</name>
    <name type="common">European dodder</name>
    <dbReference type="NCBI Taxonomy" id="41803"/>
    <lineage>
        <taxon>Eukaryota</taxon>
        <taxon>Viridiplantae</taxon>
        <taxon>Streptophyta</taxon>
        <taxon>Embryophyta</taxon>
        <taxon>Tracheophyta</taxon>
        <taxon>Spermatophyta</taxon>
        <taxon>Magnoliopsida</taxon>
        <taxon>eudicotyledons</taxon>
        <taxon>Gunneridae</taxon>
        <taxon>Pentapetalae</taxon>
        <taxon>asterids</taxon>
        <taxon>lamiids</taxon>
        <taxon>Solanales</taxon>
        <taxon>Convolvulaceae</taxon>
        <taxon>Cuscuteae</taxon>
        <taxon>Cuscuta</taxon>
        <taxon>Cuscuta subgen. Cuscuta</taxon>
    </lineage>
</organism>
<dbReference type="Proteomes" id="UP001152484">
    <property type="component" value="Unassembled WGS sequence"/>
</dbReference>
<dbReference type="OrthoDB" id="747268at2759"/>
<sequence>MPFVPFVGVNHNGQSMLFGCGLISSEDTNTFVWLFTKWLECMHGCPPSGIITDQDRAMQNDIQLVFPNTKHRWCLWHIMKKVPEKMGGLTDKDEVSASLHDVVYDSQTGEEFEFTWSSMLQRARSARKEQRRRKEKRRGYESRGEEKRWRKLPWCRWRRADERPGRLHRK</sequence>
<dbReference type="EMBL" id="CAMAPE010000073">
    <property type="protein sequence ID" value="CAH9117168.1"/>
    <property type="molecule type" value="Genomic_DNA"/>
</dbReference>
<dbReference type="Pfam" id="PF10551">
    <property type="entry name" value="MULE"/>
    <property type="match status" value="1"/>
</dbReference>
<reference evidence="4" key="1">
    <citation type="submission" date="2022-07" db="EMBL/GenBank/DDBJ databases">
        <authorList>
            <person name="Macas J."/>
            <person name="Novak P."/>
            <person name="Neumann P."/>
        </authorList>
    </citation>
    <scope>NUCLEOTIDE SEQUENCE</scope>
</reference>
<evidence type="ECO:0000256" key="2">
    <source>
        <dbReference type="SAM" id="MobiDB-lite"/>
    </source>
</evidence>
<evidence type="ECO:0000313" key="4">
    <source>
        <dbReference type="EMBL" id="CAH9117168.1"/>
    </source>
</evidence>
<comment type="subcellular location">
    <subcellularLocation>
        <location evidence="1">Nucleus</location>
    </subcellularLocation>
</comment>
<accession>A0A9P1EM65</accession>
<dbReference type="InterPro" id="IPR018289">
    <property type="entry name" value="MULE_transposase_dom"/>
</dbReference>
<protein>
    <recommendedName>
        <fullName evidence="1">Protein FAR1-RELATED SEQUENCE</fullName>
    </recommendedName>
</protein>
<dbReference type="AlphaFoldDB" id="A0A9P1EM65"/>
<dbReference type="PANTHER" id="PTHR31669:SF283">
    <property type="entry name" value="PROTEIN FAR1-RELATED SEQUENCE"/>
    <property type="match status" value="1"/>
</dbReference>
<keyword evidence="1" id="KW-0863">Zinc-finger</keyword>
<dbReference type="GO" id="GO:0005634">
    <property type="term" value="C:nucleus"/>
    <property type="evidence" value="ECO:0007669"/>
    <property type="project" value="UniProtKB-SubCell"/>
</dbReference>
<proteinExistence type="inferred from homology"/>
<dbReference type="GO" id="GO:0008270">
    <property type="term" value="F:zinc ion binding"/>
    <property type="evidence" value="ECO:0007669"/>
    <property type="project" value="UniProtKB-UniRule"/>
</dbReference>
<comment type="similarity">
    <text evidence="1">Belongs to the FHY3/FAR1 family.</text>
</comment>
<keyword evidence="1" id="KW-0479">Metal-binding</keyword>
<dbReference type="PANTHER" id="PTHR31669">
    <property type="entry name" value="PROTEIN FAR1-RELATED SEQUENCE 10-RELATED"/>
    <property type="match status" value="1"/>
</dbReference>
<keyword evidence="1" id="KW-0862">Zinc</keyword>
<dbReference type="InterPro" id="IPR031052">
    <property type="entry name" value="FHY3/FAR1"/>
</dbReference>
<evidence type="ECO:0000256" key="1">
    <source>
        <dbReference type="RuleBase" id="RU367018"/>
    </source>
</evidence>
<feature type="domain" description="MULE transposase" evidence="3">
    <location>
        <begin position="1"/>
        <end position="81"/>
    </location>
</feature>
<evidence type="ECO:0000313" key="5">
    <source>
        <dbReference type="Proteomes" id="UP001152484"/>
    </source>
</evidence>
<keyword evidence="1" id="KW-0539">Nucleus</keyword>